<evidence type="ECO:0000256" key="1">
    <source>
        <dbReference type="SAM" id="SignalP"/>
    </source>
</evidence>
<evidence type="ECO:0000313" key="2">
    <source>
        <dbReference type="EMBL" id="CAH1116804.1"/>
    </source>
</evidence>
<dbReference type="InterPro" id="IPR036728">
    <property type="entry name" value="PBP_GOBP_sf"/>
</dbReference>
<evidence type="ECO:0000313" key="3">
    <source>
        <dbReference type="Proteomes" id="UP001153737"/>
    </source>
</evidence>
<accession>A0A9P0DDD0</accession>
<reference evidence="2" key="1">
    <citation type="submission" date="2022-01" db="EMBL/GenBank/DDBJ databases">
        <authorList>
            <person name="King R."/>
        </authorList>
    </citation>
    <scope>NUCLEOTIDE SEQUENCE</scope>
</reference>
<reference evidence="2" key="2">
    <citation type="submission" date="2022-10" db="EMBL/GenBank/DDBJ databases">
        <authorList>
            <consortium name="ENA_rothamsted_submissions"/>
            <consortium name="culmorum"/>
            <person name="King R."/>
        </authorList>
    </citation>
    <scope>NUCLEOTIDE SEQUENCE</scope>
</reference>
<dbReference type="SUPFAM" id="SSF47565">
    <property type="entry name" value="Insect pheromone/odorant-binding proteins"/>
    <property type="match status" value="1"/>
</dbReference>
<dbReference type="OrthoDB" id="5973539at2759"/>
<proteinExistence type="predicted"/>
<sequence length="134" mass="15119">MRSTLVFLCLVVAVFANRLPETERARLALIHGECQSDLRTNCDENLLRNLAANANNRQVGVHMLCMTVKEGLQKGNGDLNKEVIRSKIELVSQDSSRVDEHLQKCAVKKESPEKTAVALVLCFVQNRIPYYHQL</sequence>
<dbReference type="InterPro" id="IPR006170">
    <property type="entry name" value="PBP/GOBP"/>
</dbReference>
<dbReference type="EMBL" id="OU896707">
    <property type="protein sequence ID" value="CAH1116804.1"/>
    <property type="molecule type" value="Genomic_DNA"/>
</dbReference>
<feature type="chain" id="PRO_5040229276" evidence="1">
    <location>
        <begin position="17"/>
        <end position="134"/>
    </location>
</feature>
<name>A0A9P0DDD0_PHACE</name>
<dbReference type="GO" id="GO:0005549">
    <property type="term" value="F:odorant binding"/>
    <property type="evidence" value="ECO:0007669"/>
    <property type="project" value="InterPro"/>
</dbReference>
<keyword evidence="3" id="KW-1185">Reference proteome</keyword>
<protein>
    <submittedName>
        <fullName evidence="2">Uncharacterized protein</fullName>
    </submittedName>
</protein>
<dbReference type="Gene3D" id="1.10.238.20">
    <property type="entry name" value="Pheromone/general odorant binding protein domain"/>
    <property type="match status" value="1"/>
</dbReference>
<dbReference type="AlphaFoldDB" id="A0A9P0DDD0"/>
<gene>
    <name evidence="2" type="ORF">PHAECO_LOCUS802</name>
</gene>
<dbReference type="Pfam" id="PF01395">
    <property type="entry name" value="PBP_GOBP"/>
    <property type="match status" value="1"/>
</dbReference>
<dbReference type="Proteomes" id="UP001153737">
    <property type="component" value="Chromosome 1"/>
</dbReference>
<organism evidence="2 3">
    <name type="scientific">Phaedon cochleariae</name>
    <name type="common">Mustard beetle</name>
    <dbReference type="NCBI Taxonomy" id="80249"/>
    <lineage>
        <taxon>Eukaryota</taxon>
        <taxon>Metazoa</taxon>
        <taxon>Ecdysozoa</taxon>
        <taxon>Arthropoda</taxon>
        <taxon>Hexapoda</taxon>
        <taxon>Insecta</taxon>
        <taxon>Pterygota</taxon>
        <taxon>Neoptera</taxon>
        <taxon>Endopterygota</taxon>
        <taxon>Coleoptera</taxon>
        <taxon>Polyphaga</taxon>
        <taxon>Cucujiformia</taxon>
        <taxon>Chrysomeloidea</taxon>
        <taxon>Chrysomelidae</taxon>
        <taxon>Chrysomelinae</taxon>
        <taxon>Chrysomelini</taxon>
        <taxon>Phaedon</taxon>
    </lineage>
</organism>
<keyword evidence="1" id="KW-0732">Signal</keyword>
<feature type="signal peptide" evidence="1">
    <location>
        <begin position="1"/>
        <end position="16"/>
    </location>
</feature>